<dbReference type="eggNOG" id="ENOG5033QDN">
    <property type="taxonomic scope" value="Bacteria"/>
</dbReference>
<sequence length="388" mass="44403">MSKLNTSYYKLELLNSICSAISNGVSPENIFILNSSLPLYQRHAEMNLLNENHAYYLFHRIGLIIPLIPNRHAYNLHLVSQAFSIINSFLHQKHVGPLPIRTIEGVYEVLNESGLESAEEHMISLAMERARKSLEKAQERGKRKEIITKEDILIALSKYSRKKKSLLNDLEIISRINENDYEYIIQGKDKESKRLSGIVQAFYTNFDSIMRPLVCARIGNGKIRVFGRSLVNKKEDFGLELKEAKRNSPLGIDIAGGVALAQFLLNAIQSQQSHKMDIEKKALEIEEVKMRIESQNLINQSHKVDLERKLTDLEIAREDLRSKKRIGEYLEQAVSNSDVNAIQNINTSFNQYRLAKLYTTEQINATKILDEKGLEIDKSSIRIIDNHV</sequence>
<name>Q7NUM9_CHRVO</name>
<evidence type="ECO:0000313" key="1">
    <source>
        <dbReference type="EMBL" id="AAQ60338.1"/>
    </source>
</evidence>
<gene>
    <name evidence="1" type="ordered locus">CV_2668</name>
</gene>
<dbReference type="Proteomes" id="UP000001424">
    <property type="component" value="Chromosome"/>
</dbReference>
<evidence type="ECO:0000313" key="2">
    <source>
        <dbReference type="Proteomes" id="UP000001424"/>
    </source>
</evidence>
<organism evidence="1 2">
    <name type="scientific">Chromobacterium violaceum (strain ATCC 12472 / DSM 30191 / JCM 1249 / CCUG 213 / NBRC 12614 / NCIMB 9131 / NCTC 9757 / MK)</name>
    <dbReference type="NCBI Taxonomy" id="243365"/>
    <lineage>
        <taxon>Bacteria</taxon>
        <taxon>Pseudomonadati</taxon>
        <taxon>Pseudomonadota</taxon>
        <taxon>Betaproteobacteria</taxon>
        <taxon>Neisseriales</taxon>
        <taxon>Chromobacteriaceae</taxon>
        <taxon>Chromobacterium</taxon>
    </lineage>
</organism>
<proteinExistence type="predicted"/>
<dbReference type="AlphaFoldDB" id="Q7NUM9"/>
<reference evidence="1 2" key="1">
    <citation type="journal article" date="2003" name="Proc. Natl. Acad. Sci. U.S.A.">
        <title>The complete genome sequence of Chromobacterium violaceum reveals remarkable and exploitable bacterial adaptability.</title>
        <authorList>
            <person name="Vasconcelos A.T.R."/>
            <person name="de Almeida D.F."/>
            <person name="Almeida F.C."/>
            <person name="de Almeida L.G.P."/>
            <person name="de Almeida R."/>
            <person name="Goncalves J.A.A."/>
            <person name="Andrade E.M."/>
            <person name="Antonio R.V."/>
            <person name="Araripe J."/>
            <person name="de Araujo M.F.F."/>
            <person name="Filho S.A."/>
            <person name="Azevedo V."/>
            <person name="Batista A.J."/>
            <person name="Bataus L.A.M."/>
            <person name="Batista J.S."/>
            <person name="Belo A."/>
            <person name="vander Berg C."/>
            <person name="Blamey J."/>
            <person name="Bogo M."/>
            <person name="Bonato S."/>
            <person name="Bordignon J."/>
            <person name="Brito C.A."/>
            <person name="Brocchi M."/>
            <person name="Burity H.A."/>
            <person name="Camargo A.A."/>
            <person name="Cardoso D.D.P."/>
            <person name="Carneiro N.P."/>
            <person name="Carraro D.M."/>
            <person name="Carvalho C.M.B."/>
            <person name="Cascardo J.C.M."/>
            <person name="Cavada B.S."/>
            <person name="Chueire L.M.O."/>
            <person name="Pasa T.B.C."/>
            <person name="Duran N."/>
            <person name="Fagundes N."/>
            <person name="Falcao C.L."/>
            <person name="Fantinatti F."/>
            <person name="Farias I.P."/>
            <person name="Felipe M.S.S."/>
            <person name="Ferrari L.P."/>
            <person name="Ferro J.A."/>
            <person name="Ferro M.I.T."/>
            <person name="Franco G.R."/>
            <person name="Freitas N.S.A."/>
            <person name="Furlan L.R."/>
            <person name="Gazzinelli R.T."/>
            <person name="Gomes E.A."/>
            <person name="Goncalves P.R."/>
            <person name="Grangeiro T.B."/>
            <person name="Grattapaglia D."/>
            <person name="Grisard E.C."/>
            <person name="Guimaraes C.T."/>
            <person name="Hanna E.S."/>
            <person name="Hungria M."/>
            <person name="Jardim S.N."/>
            <person name="Laurino J."/>
            <person name="Leoi L.C.T."/>
            <person name="Fassarella L."/>
            <person name="Lima A."/>
            <person name="Loureiro M.F."/>
            <person name="Lyra M.C.P."/>
            <person name="Macedo M."/>
            <person name="Madeira H.M.F."/>
            <person name="Manfio G.P."/>
            <person name="Maranhao A.Q."/>
            <person name="Martins W.S."/>
            <person name="di Mauro S.M.Z."/>
            <person name="de Medeiros S.R.B."/>
            <person name="Meissner R.D.V."/>
            <person name="Menck C.F.M."/>
            <person name="Moreira M.A.M."/>
            <person name="Nascimento F.F."/>
            <person name="Nicolas M.F."/>
            <person name="Oliveira J.G."/>
            <person name="Oliveira S.C."/>
            <person name="Paixao R.F.C."/>
            <person name="Parente J.A."/>
            <person name="Pedrosa F.O."/>
            <person name="Pena S.J.D."/>
            <person name="Perreira J.O."/>
            <person name="Perreira M."/>
            <person name="Pinto L.S.R.C."/>
            <person name="Pinto L.S."/>
            <person name="Porto J.I.R."/>
            <person name="Potrich D.P."/>
            <person name="Neto C.E.R."/>
            <person name="Reis A.M.M."/>
            <person name="Rigo L.U."/>
            <person name="Rondinelli E."/>
            <person name="dos Santos E.B.P."/>
            <person name="Santos F.R."/>
            <person name="Schneider M.P.C."/>
            <person name="Seuanez H.N."/>
            <person name="Silva A.M.R."/>
            <person name="da Silva A.L.C."/>
            <person name="Silva D.W."/>
            <person name="Silva R."/>
            <person name="Simoes I.C."/>
            <person name="Simon D."/>
            <person name="Soares C.M.A."/>
            <person name="Soares R.B.A."/>
            <person name="Souza E.M."/>
            <person name="Souza K.R.L."/>
            <person name="Souza R.C."/>
            <person name="Steffens M.B.R."/>
            <person name="Steindel M."/>
            <person name="Teixeira S.R."/>
            <person name="Urmenyi T."/>
            <person name="Vettore A."/>
            <person name="Wassem R."/>
            <person name="Zaha A."/>
            <person name="Simpson A.J.G."/>
        </authorList>
    </citation>
    <scope>NUCLEOTIDE SEQUENCE [LARGE SCALE GENOMIC DNA]</scope>
    <source>
        <strain evidence="2">ATCC 12472 / DSM 30191 / JCM 1249 / NBRC 12614 / NCIMB 9131 / NCTC 9757</strain>
    </source>
</reference>
<dbReference type="HOGENOM" id="CLU_677682_0_0_4"/>
<keyword evidence="2" id="KW-1185">Reference proteome</keyword>
<accession>Q7NUM9</accession>
<dbReference type="EMBL" id="AE016825">
    <property type="protein sequence ID" value="AAQ60338.1"/>
    <property type="molecule type" value="Genomic_DNA"/>
</dbReference>
<protein>
    <submittedName>
        <fullName evidence="1">Uncharacterized protein</fullName>
    </submittedName>
</protein>
<dbReference type="KEGG" id="cvi:CV_2668"/>